<evidence type="ECO:0000256" key="4">
    <source>
        <dbReference type="ARBA" id="ARBA00023134"/>
    </source>
</evidence>
<dbReference type="PANTHER" id="PTHR32341:SF10">
    <property type="entry name" value="INTERFERON-INDUCIBLE GTPASE 5"/>
    <property type="match status" value="1"/>
</dbReference>
<keyword evidence="2" id="KW-0547">Nucleotide-binding</keyword>
<dbReference type="GO" id="GO:0005525">
    <property type="term" value="F:GTP binding"/>
    <property type="evidence" value="ECO:0007669"/>
    <property type="project" value="UniProtKB-KW"/>
</dbReference>
<dbReference type="InterPro" id="IPR007743">
    <property type="entry name" value="Immunity-related_GTPase-like"/>
</dbReference>
<keyword evidence="6" id="KW-1185">Reference proteome</keyword>
<comment type="similarity">
    <text evidence="1">Belongs to the TRAFAC class dynamin-like GTPase superfamily. IRG family.</text>
</comment>
<dbReference type="OrthoDB" id="422720at2759"/>
<dbReference type="GO" id="GO:0016787">
    <property type="term" value="F:hydrolase activity"/>
    <property type="evidence" value="ECO:0007669"/>
    <property type="project" value="UniProtKB-KW"/>
</dbReference>
<feature type="domain" description="IRG-type G" evidence="5">
    <location>
        <begin position="47"/>
        <end position="137"/>
    </location>
</feature>
<evidence type="ECO:0000256" key="1">
    <source>
        <dbReference type="ARBA" id="ARBA00005429"/>
    </source>
</evidence>
<dbReference type="GeneID" id="122129160"/>
<evidence type="ECO:0000259" key="5">
    <source>
        <dbReference type="PROSITE" id="PS51716"/>
    </source>
</evidence>
<dbReference type="InterPro" id="IPR030385">
    <property type="entry name" value="G_IRG_dom"/>
</dbReference>
<dbReference type="RefSeq" id="XP_042560137.1">
    <property type="nucleotide sequence ID" value="XM_042704203.1"/>
</dbReference>
<dbReference type="KEGG" id="char:122129160"/>
<keyword evidence="4" id="KW-0342">GTP-binding</keyword>
<feature type="domain" description="IRG-type G" evidence="5">
    <location>
        <begin position="168"/>
        <end position="338"/>
    </location>
</feature>
<dbReference type="PANTHER" id="PTHR32341">
    <property type="entry name" value="INTERFERON-INDUCIBLE GTPASE"/>
    <property type="match status" value="1"/>
</dbReference>
<accession>A0A8M1K8E5</accession>
<evidence type="ECO:0000256" key="3">
    <source>
        <dbReference type="ARBA" id="ARBA00022801"/>
    </source>
</evidence>
<proteinExistence type="inferred from homology"/>
<dbReference type="CDD" id="cd00882">
    <property type="entry name" value="Ras_like_GTPase"/>
    <property type="match status" value="1"/>
</dbReference>
<evidence type="ECO:0000313" key="6">
    <source>
        <dbReference type="Proteomes" id="UP000515152"/>
    </source>
</evidence>
<sequence>MLYDEKANLESEIKADQQDALLKDSGEQTWEQTIAKAREVIDRLDHVTLNIAVTGVSGAGKSSLVNAIRGLQEHEGGAAPVGTTQCTMEPTMYPHPLMPNVNIWDLPGIGTIKFKAETYMNKVNFQNYDFFIIIIADQQDALLKDSGEQTWEQVTAKAREVVDRLDHVTLNIAVTGETGAGKSSFINAIRGLQEHEEGAAPTVETTMESTMYPHPTMPYVKIWDLPGFKAKTFLNDFKYQHYDFFIIVSASRFTENDINLAKEIKKNKKNFYFVRTKTDKDVANGKRKNVGEEATLEKIRKACLENLSTLGSPPVFLISSHYLERFDFQKLVNKLVEDLPDHKRNAMIMSLPVYSKQSLDEKYSEFKKYAWALAFTSGAIAAIPVPGLATVSDVALVASFLTKCYYAFGLDDGSLQKLSDRVNKPILKEVKKSGLVREIAISTSFAMSMVTRILSAVVTESLCILVPGAGSIAAAAASVVTTRSLLLEGVDEMYRVAKIVLEMAEIQ</sequence>
<gene>
    <name evidence="7" type="primary">LOC122129160</name>
</gene>
<dbReference type="AlphaFoldDB" id="A0A8M1K8E5"/>
<dbReference type="FunFam" id="3.40.50.300:FF:000541">
    <property type="entry name" value="Immunity related GTPase M"/>
    <property type="match status" value="1"/>
</dbReference>
<organism evidence="6 7">
    <name type="scientific">Clupea harengus</name>
    <name type="common">Atlantic herring</name>
    <dbReference type="NCBI Taxonomy" id="7950"/>
    <lineage>
        <taxon>Eukaryota</taxon>
        <taxon>Metazoa</taxon>
        <taxon>Chordata</taxon>
        <taxon>Craniata</taxon>
        <taxon>Vertebrata</taxon>
        <taxon>Euteleostomi</taxon>
        <taxon>Actinopterygii</taxon>
        <taxon>Neopterygii</taxon>
        <taxon>Teleostei</taxon>
        <taxon>Clupei</taxon>
        <taxon>Clupeiformes</taxon>
        <taxon>Clupeoidei</taxon>
        <taxon>Clupeidae</taxon>
        <taxon>Clupea</taxon>
    </lineage>
</organism>
<keyword evidence="3" id="KW-0378">Hydrolase</keyword>
<dbReference type="InterPro" id="IPR051515">
    <property type="entry name" value="IRG"/>
</dbReference>
<evidence type="ECO:0000256" key="2">
    <source>
        <dbReference type="ARBA" id="ARBA00022741"/>
    </source>
</evidence>
<evidence type="ECO:0000313" key="7">
    <source>
        <dbReference type="RefSeq" id="XP_042560137.1"/>
    </source>
</evidence>
<name>A0A8M1K8E5_CLUHA</name>
<protein>
    <submittedName>
        <fullName evidence="7">T-cell-specific guanine nucleotide triphosphate-binding protein 2-like</fullName>
    </submittedName>
</protein>
<dbReference type="GO" id="GO:0016020">
    <property type="term" value="C:membrane"/>
    <property type="evidence" value="ECO:0007669"/>
    <property type="project" value="InterPro"/>
</dbReference>
<reference evidence="7" key="1">
    <citation type="submission" date="2025-08" db="UniProtKB">
        <authorList>
            <consortium name="RefSeq"/>
        </authorList>
    </citation>
    <scope>IDENTIFICATION</scope>
</reference>
<dbReference type="Pfam" id="PF05049">
    <property type="entry name" value="IIGP"/>
    <property type="match status" value="2"/>
</dbReference>
<dbReference type="PROSITE" id="PS51716">
    <property type="entry name" value="G_IRG"/>
    <property type="match status" value="2"/>
</dbReference>
<dbReference type="Proteomes" id="UP000515152">
    <property type="component" value="Unplaced"/>
</dbReference>